<evidence type="ECO:0000256" key="4">
    <source>
        <dbReference type="ARBA" id="ARBA00022763"/>
    </source>
</evidence>
<dbReference type="Pfam" id="PF00730">
    <property type="entry name" value="HhH-GPD"/>
    <property type="match status" value="1"/>
</dbReference>
<keyword evidence="10 12" id="KW-0326">Glycosidase</keyword>
<dbReference type="Gene3D" id="1.10.1670.10">
    <property type="entry name" value="Helix-hairpin-Helix base-excision DNA repair enzymes (C-terminal)"/>
    <property type="match status" value="1"/>
</dbReference>
<evidence type="ECO:0000256" key="6">
    <source>
        <dbReference type="ARBA" id="ARBA00023004"/>
    </source>
</evidence>
<dbReference type="PANTHER" id="PTHR43286:SF1">
    <property type="entry name" value="ENDONUCLEASE III-LIKE PROTEIN 1"/>
    <property type="match status" value="1"/>
</dbReference>
<keyword evidence="12" id="KW-0539">Nucleus</keyword>
<accession>A0A0A9WGF8</accession>
<evidence type="ECO:0000256" key="2">
    <source>
        <dbReference type="ARBA" id="ARBA00022485"/>
    </source>
</evidence>
<keyword evidence="9 12" id="KW-0456">Lyase</keyword>
<dbReference type="FunFam" id="1.10.340.30:FF:000005">
    <property type="entry name" value="Endonuclease III-like protein 1"/>
    <property type="match status" value="1"/>
</dbReference>
<dbReference type="GO" id="GO:0006289">
    <property type="term" value="P:nucleotide-excision repair"/>
    <property type="evidence" value="ECO:0007669"/>
    <property type="project" value="TreeGrafter"/>
</dbReference>
<dbReference type="GO" id="GO:0046872">
    <property type="term" value="F:metal ion binding"/>
    <property type="evidence" value="ECO:0007669"/>
    <property type="project" value="UniProtKB-KW"/>
</dbReference>
<dbReference type="InterPro" id="IPR030841">
    <property type="entry name" value="NTH1"/>
</dbReference>
<dbReference type="GO" id="GO:0005739">
    <property type="term" value="C:mitochondrion"/>
    <property type="evidence" value="ECO:0007669"/>
    <property type="project" value="UniProtKB-SubCell"/>
</dbReference>
<comment type="function">
    <text evidence="12">Bifunctional DNA N-glycosylase with associated apurinic/apyrimidinic (AP) lyase function that catalyzes the first step in base excision repair (BER), the primary repair pathway for the repair of oxidative DNA damage. The DNA N-glycosylase activity releases the damaged DNA base from DNA by cleaving the N-glycosidic bond, leaving an AP site. The AP lyase activity cleaves the phosphodiester bond 3' to the AP site by a beta-elimination. Primarily recognizes and repairs oxidative base damage of pyrimidines.</text>
</comment>
<dbReference type="InterPro" id="IPR011257">
    <property type="entry name" value="DNA_glycosylase"/>
</dbReference>
<evidence type="ECO:0000256" key="8">
    <source>
        <dbReference type="ARBA" id="ARBA00023204"/>
    </source>
</evidence>
<gene>
    <name evidence="14" type="primary">NTHL1</name>
    <name evidence="12" type="synonym">NTH1</name>
    <name evidence="14" type="ORF">CM83_59635</name>
</gene>
<keyword evidence="4 12" id="KW-0227">DNA damage</keyword>
<evidence type="ECO:0000256" key="7">
    <source>
        <dbReference type="ARBA" id="ARBA00023014"/>
    </source>
</evidence>
<dbReference type="EMBL" id="GBHO01037118">
    <property type="protein sequence ID" value="JAG06486.1"/>
    <property type="molecule type" value="Transcribed_RNA"/>
</dbReference>
<evidence type="ECO:0000256" key="12">
    <source>
        <dbReference type="HAMAP-Rule" id="MF_03183"/>
    </source>
</evidence>
<dbReference type="GO" id="GO:0003677">
    <property type="term" value="F:DNA binding"/>
    <property type="evidence" value="ECO:0007669"/>
    <property type="project" value="UniProtKB-UniRule"/>
</dbReference>
<keyword evidence="5 12" id="KW-0378">Hydrolase</keyword>
<evidence type="ECO:0000256" key="1">
    <source>
        <dbReference type="ARBA" id="ARBA00008343"/>
    </source>
</evidence>
<dbReference type="GO" id="GO:0005634">
    <property type="term" value="C:nucleus"/>
    <property type="evidence" value="ECO:0007669"/>
    <property type="project" value="UniProtKB-SubCell"/>
</dbReference>
<keyword evidence="14" id="KW-0255">Endonuclease</keyword>
<keyword evidence="8 12" id="KW-0234">DNA repair</keyword>
<evidence type="ECO:0000259" key="13">
    <source>
        <dbReference type="SMART" id="SM00478"/>
    </source>
</evidence>
<dbReference type="SUPFAM" id="SSF48150">
    <property type="entry name" value="DNA-glycosylase"/>
    <property type="match status" value="1"/>
</dbReference>
<dbReference type="GO" id="GO:0051539">
    <property type="term" value="F:4 iron, 4 sulfur cluster binding"/>
    <property type="evidence" value="ECO:0007669"/>
    <property type="project" value="UniProtKB-KW"/>
</dbReference>
<dbReference type="EC" id="4.2.99.18" evidence="12"/>
<evidence type="ECO:0000256" key="3">
    <source>
        <dbReference type="ARBA" id="ARBA00022723"/>
    </source>
</evidence>
<keyword evidence="12" id="KW-0496">Mitochondrion</keyword>
<dbReference type="PANTHER" id="PTHR43286">
    <property type="entry name" value="ENDONUCLEASE III-LIKE PROTEIN 1"/>
    <property type="match status" value="1"/>
</dbReference>
<keyword evidence="7" id="KW-0411">Iron-sulfur</keyword>
<comment type="caution">
    <text evidence="12">Lacks conserved residue(s) required for the propagation of feature annotation.</text>
</comment>
<evidence type="ECO:0000256" key="10">
    <source>
        <dbReference type="ARBA" id="ARBA00023295"/>
    </source>
</evidence>
<dbReference type="PROSITE" id="PS01155">
    <property type="entry name" value="ENDONUCLEASE_III_2"/>
    <property type="match status" value="1"/>
</dbReference>
<dbReference type="InterPro" id="IPR023170">
    <property type="entry name" value="HhH_base_excis_C"/>
</dbReference>
<dbReference type="AlphaFoldDB" id="A0A0A9WGF8"/>
<dbReference type="EC" id="3.2.2.-" evidence="12"/>
<dbReference type="Pfam" id="PF00633">
    <property type="entry name" value="HHH"/>
    <property type="match status" value="1"/>
</dbReference>
<evidence type="ECO:0000313" key="14">
    <source>
        <dbReference type="EMBL" id="JAG06486.1"/>
    </source>
</evidence>
<feature type="domain" description="HhH-GPD" evidence="13">
    <location>
        <begin position="151"/>
        <end position="324"/>
    </location>
</feature>
<evidence type="ECO:0000256" key="5">
    <source>
        <dbReference type="ARBA" id="ARBA00022801"/>
    </source>
</evidence>
<reference evidence="14" key="1">
    <citation type="journal article" date="2014" name="PLoS ONE">
        <title>Transcriptome-Based Identification of ABC Transporters in the Western Tarnished Plant Bug Lygus hesperus.</title>
        <authorList>
            <person name="Hull J.J."/>
            <person name="Chaney K."/>
            <person name="Geib S.M."/>
            <person name="Fabrick J.A."/>
            <person name="Brent C.S."/>
            <person name="Walsh D."/>
            <person name="Lavine L.C."/>
        </authorList>
    </citation>
    <scope>NUCLEOTIDE SEQUENCE</scope>
</reference>
<dbReference type="GO" id="GO:0140078">
    <property type="term" value="F:class I DNA-(apurinic or apyrimidinic site) endonuclease activity"/>
    <property type="evidence" value="ECO:0007669"/>
    <property type="project" value="UniProtKB-EC"/>
</dbReference>
<dbReference type="GO" id="GO:0006285">
    <property type="term" value="P:base-excision repair, AP site formation"/>
    <property type="evidence" value="ECO:0007669"/>
    <property type="project" value="UniProtKB-UniRule"/>
</dbReference>
<dbReference type="GO" id="GO:0000703">
    <property type="term" value="F:oxidized pyrimidine nucleobase lesion DNA N-glycosylase activity"/>
    <property type="evidence" value="ECO:0007669"/>
    <property type="project" value="UniProtKB-UniRule"/>
</dbReference>
<dbReference type="CDD" id="cd00056">
    <property type="entry name" value="ENDO3c"/>
    <property type="match status" value="1"/>
</dbReference>
<evidence type="ECO:0000256" key="11">
    <source>
        <dbReference type="ARBA" id="ARBA00044632"/>
    </source>
</evidence>
<evidence type="ECO:0000256" key="9">
    <source>
        <dbReference type="ARBA" id="ARBA00023239"/>
    </source>
</evidence>
<dbReference type="HAMAP" id="MF_03183">
    <property type="entry name" value="Endonuclease_III_Nth"/>
    <property type="match status" value="1"/>
</dbReference>
<comment type="catalytic activity">
    <reaction evidence="11 12">
        <text>2'-deoxyribonucleotide-(2'-deoxyribose 5'-phosphate)-2'-deoxyribonucleotide-DNA = a 3'-end 2'-deoxyribonucleotide-(2,3-dehydro-2,3-deoxyribose 5'-phosphate)-DNA + a 5'-end 5'-phospho-2'-deoxyribonucleoside-DNA + H(+)</text>
        <dbReference type="Rhea" id="RHEA:66592"/>
        <dbReference type="Rhea" id="RHEA-COMP:13180"/>
        <dbReference type="Rhea" id="RHEA-COMP:16897"/>
        <dbReference type="Rhea" id="RHEA-COMP:17067"/>
        <dbReference type="ChEBI" id="CHEBI:15378"/>
        <dbReference type="ChEBI" id="CHEBI:136412"/>
        <dbReference type="ChEBI" id="CHEBI:157695"/>
        <dbReference type="ChEBI" id="CHEBI:167181"/>
        <dbReference type="EC" id="4.2.99.18"/>
    </reaction>
</comment>
<comment type="similarity">
    <text evidence="1 12">Belongs to the Nth/MutY family.</text>
</comment>
<keyword evidence="2" id="KW-0004">4Fe-4S</keyword>
<reference evidence="14" key="2">
    <citation type="submission" date="2014-07" db="EMBL/GenBank/DDBJ databases">
        <authorList>
            <person name="Hull J."/>
        </authorList>
    </citation>
    <scope>NUCLEOTIDE SEQUENCE</scope>
</reference>
<comment type="subcellular location">
    <subcellularLocation>
        <location evidence="12">Nucleus</location>
    </subcellularLocation>
    <subcellularLocation>
        <location evidence="12">Mitochondrion</location>
    </subcellularLocation>
</comment>
<name>A0A0A9WGF8_LYGHE</name>
<dbReference type="InterPro" id="IPR000445">
    <property type="entry name" value="HhH_motif"/>
</dbReference>
<keyword evidence="14" id="KW-0540">Nuclease</keyword>
<keyword evidence="3" id="KW-0479">Metal-binding</keyword>
<proteinExistence type="inferred from homology"/>
<protein>
    <recommendedName>
        <fullName evidence="12">Endonuclease III homolog</fullName>
        <ecNumber evidence="12">3.2.2.-</ecNumber>
        <ecNumber evidence="12">4.2.99.18</ecNumber>
    </recommendedName>
    <alternativeName>
        <fullName evidence="12">Bifunctional DNA N-glycosylase/DNA-(apurinic or apyrimidinic site) lyase</fullName>
        <shortName evidence="12">DNA glycosylase/AP lyase</shortName>
    </alternativeName>
</protein>
<dbReference type="SMART" id="SM00478">
    <property type="entry name" value="ENDO3c"/>
    <property type="match status" value="1"/>
</dbReference>
<dbReference type="Gene3D" id="1.10.340.30">
    <property type="entry name" value="Hypothetical protein, domain 2"/>
    <property type="match status" value="1"/>
</dbReference>
<organism evidence="14">
    <name type="scientific">Lygus hesperus</name>
    <name type="common">Western plant bug</name>
    <dbReference type="NCBI Taxonomy" id="30085"/>
    <lineage>
        <taxon>Eukaryota</taxon>
        <taxon>Metazoa</taxon>
        <taxon>Ecdysozoa</taxon>
        <taxon>Arthropoda</taxon>
        <taxon>Hexapoda</taxon>
        <taxon>Insecta</taxon>
        <taxon>Pterygota</taxon>
        <taxon>Neoptera</taxon>
        <taxon>Paraneoptera</taxon>
        <taxon>Hemiptera</taxon>
        <taxon>Heteroptera</taxon>
        <taxon>Panheteroptera</taxon>
        <taxon>Cimicomorpha</taxon>
        <taxon>Miridae</taxon>
        <taxon>Mirini</taxon>
        <taxon>Lygus</taxon>
    </lineage>
</organism>
<dbReference type="InterPro" id="IPR004036">
    <property type="entry name" value="Endonuclease-III-like_CS2"/>
</dbReference>
<keyword evidence="6" id="KW-0408">Iron</keyword>
<sequence>MASRKGSKVASLACKYQLRRGKKPDVEGSVGVEKSIKEEPSEFISVKQEPVDEFKVETTKESRSKKRKSVQVKVEDEDIKTSPKVAKTVGKIEDASSDGWFPPNWEKVLDNIRTMRKEVAAPVDSMGCDMCHDKTTSPKIQRYQILVSLMLSSQTKDQVTFAAMGRLREHGLTPENMVATSDDVLRNLLHPVGFYKRKTEYIKRASQILLDKYEGDIPDSIEKLCELPGVGPKMAHICMNSSWNIVSGIGVDTHVHRISQRLGWIPPEKLAENKKTRSPGKEVRKEKKDYQRLTPEDVRVALESWLPKNLWSEVNHLLVGFGQTICKPTGPSCKSCLNFSICPSAKLKW</sequence>
<dbReference type="InterPro" id="IPR003265">
    <property type="entry name" value="HhH-GPD_domain"/>
</dbReference>